<organism evidence="1 2">
    <name type="scientific">Acinetobacter pittii</name>
    <name type="common">Acinetobacter genomosp. 3</name>
    <dbReference type="NCBI Taxonomy" id="48296"/>
    <lineage>
        <taxon>Bacteria</taxon>
        <taxon>Pseudomonadati</taxon>
        <taxon>Pseudomonadota</taxon>
        <taxon>Gammaproteobacteria</taxon>
        <taxon>Moraxellales</taxon>
        <taxon>Moraxellaceae</taxon>
        <taxon>Acinetobacter</taxon>
        <taxon>Acinetobacter calcoaceticus/baumannii complex</taxon>
    </lineage>
</organism>
<dbReference type="EMBL" id="BJLJ01000010">
    <property type="protein sequence ID" value="GEA68402.1"/>
    <property type="molecule type" value="Genomic_DNA"/>
</dbReference>
<accession>A0A4Y3JAM6</accession>
<dbReference type="InterPro" id="IPR045390">
    <property type="entry name" value="ABC-3C_MC3"/>
</dbReference>
<gene>
    <name evidence="1" type="ORF">PA3_25600</name>
</gene>
<proteinExistence type="predicted"/>
<protein>
    <submittedName>
        <fullName evidence="1">Uncharacterized protein</fullName>
    </submittedName>
</protein>
<dbReference type="AlphaFoldDB" id="A0A4Y3JAM6"/>
<evidence type="ECO:0000313" key="2">
    <source>
        <dbReference type="Proteomes" id="UP000317717"/>
    </source>
</evidence>
<evidence type="ECO:0000313" key="1">
    <source>
        <dbReference type="EMBL" id="GEA68402.1"/>
    </source>
</evidence>
<dbReference type="Proteomes" id="UP000317717">
    <property type="component" value="Unassembled WGS sequence"/>
</dbReference>
<dbReference type="RefSeq" id="WP_141316208.1">
    <property type="nucleotide sequence ID" value="NZ_BJLJ01000010.1"/>
</dbReference>
<reference evidence="1 2" key="1">
    <citation type="submission" date="2019-06" db="EMBL/GenBank/DDBJ databases">
        <title>Whole genome shotgun sequence of Acinetobacter pittii NBRC 110514.</title>
        <authorList>
            <person name="Hosoyama A."/>
            <person name="Uohara A."/>
            <person name="Ohji S."/>
            <person name="Ichikawa N."/>
        </authorList>
    </citation>
    <scope>NUCLEOTIDE SEQUENCE [LARGE SCALE GENOMIC DNA]</scope>
    <source>
        <strain evidence="1 2">NBRC 110514</strain>
    </source>
</reference>
<comment type="caution">
    <text evidence="1">The sequence shown here is derived from an EMBL/GenBank/DDBJ whole genome shotgun (WGS) entry which is preliminary data.</text>
</comment>
<sequence>MMKFSHDVYAEMNPAYCSVLLYFFVDSYIRTGERPIDLPLIYIGLPILLSDDYHSSFTGTNKTTGLREWLNRSPDYDVNLHIRLNGSLEVVSEAIQFSCFSEYLVLNEKAELILGSKKLKKSIFKKMDSSLLESVRYSEKLGSWFASAGSTKAVFDIMGLTV</sequence>
<name>A0A4Y3JAM6_ACIPI</name>
<dbReference type="Pfam" id="PF20131">
    <property type="entry name" value="MC3"/>
    <property type="match status" value="1"/>
</dbReference>